<dbReference type="PROSITE" id="PS51464">
    <property type="entry name" value="SIS"/>
    <property type="match status" value="1"/>
</dbReference>
<dbReference type="Proteomes" id="UP000199128">
    <property type="component" value="Unassembled WGS sequence"/>
</dbReference>
<dbReference type="PANTHER" id="PTHR10937">
    <property type="entry name" value="GLUCOSAMINE--FRUCTOSE-6-PHOSPHATE AMINOTRANSFERASE, ISOMERIZING"/>
    <property type="match status" value="1"/>
</dbReference>
<keyword evidence="2" id="KW-0413">Isomerase</keyword>
<dbReference type="GO" id="GO:0004360">
    <property type="term" value="F:glutamine-fructose-6-phosphate transaminase (isomerizing) activity"/>
    <property type="evidence" value="ECO:0007669"/>
    <property type="project" value="TreeGrafter"/>
</dbReference>
<dbReference type="Gene3D" id="1.10.10.2240">
    <property type="match status" value="1"/>
</dbReference>
<dbReference type="Gene3D" id="3.40.50.12570">
    <property type="match status" value="1"/>
</dbReference>
<dbReference type="AlphaFoldDB" id="A0A1H9PEW8"/>
<dbReference type="GO" id="GO:0016853">
    <property type="term" value="F:isomerase activity"/>
    <property type="evidence" value="ECO:0007669"/>
    <property type="project" value="UniProtKB-KW"/>
</dbReference>
<dbReference type="GO" id="GO:0097367">
    <property type="term" value="F:carbohydrate derivative binding"/>
    <property type="evidence" value="ECO:0007669"/>
    <property type="project" value="InterPro"/>
</dbReference>
<feature type="domain" description="SIS" evidence="1">
    <location>
        <begin position="6"/>
        <end position="163"/>
    </location>
</feature>
<organism evidence="2 3">
    <name type="scientific">Parafannyhessea umbonata</name>
    <dbReference type="NCBI Taxonomy" id="604330"/>
    <lineage>
        <taxon>Bacteria</taxon>
        <taxon>Bacillati</taxon>
        <taxon>Actinomycetota</taxon>
        <taxon>Coriobacteriia</taxon>
        <taxon>Coriobacteriales</taxon>
        <taxon>Atopobiaceae</taxon>
        <taxon>Parafannyhessea</taxon>
    </lineage>
</organism>
<protein>
    <submittedName>
        <fullName evidence="2">Fructoselysine-6-P-deglycase FrlB with duplicated sugar isomerase (SIS) domain</fullName>
    </submittedName>
</protein>
<evidence type="ECO:0000313" key="2">
    <source>
        <dbReference type="EMBL" id="SER46754.1"/>
    </source>
</evidence>
<reference evidence="3" key="1">
    <citation type="submission" date="2016-10" db="EMBL/GenBank/DDBJ databases">
        <authorList>
            <person name="Varghese N."/>
            <person name="Submissions S."/>
        </authorList>
    </citation>
    <scope>NUCLEOTIDE SEQUENCE [LARGE SCALE GENOMIC DNA]</scope>
    <source>
        <strain evidence="3">KHGC19</strain>
    </source>
</reference>
<dbReference type="RefSeq" id="WP_091008729.1">
    <property type="nucleotide sequence ID" value="NZ_FOGP01000003.1"/>
</dbReference>
<dbReference type="Gene3D" id="3.40.50.10490">
    <property type="entry name" value="Glucose-6-phosphate isomerase like protein, domain 1"/>
    <property type="match status" value="1"/>
</dbReference>
<sequence length="322" mass="35577">MNAVDYAEQILAERKMVKQVYWVACGGSVIDLYPAHCLINASSVSIESAIFTAAEFNAFPPAKLGPDSLVVTCSHSGGTAETVEASELGKSRGAYVLAMTNRVESKIDGGSWPCWVYAWEDDTPQADRPAGFSLRLAAELMAAQDGYDKVEALSAGIDQLDGIIAAAKPRVESELGPRFAELCRQHDFFYVMGSGPTFCQTYGFAICSLMEMQWQHCSYVSSAEYFHGPFECTEKGVFYFLQKGSGANRAIDERAERFLVGHTDTLMVLDSASYGMEEVDESVRSYLDPVFFYEMNVSLRGVRGKAFDHDPDIRRYMGVVDY</sequence>
<dbReference type="InterPro" id="IPR001347">
    <property type="entry name" value="SIS_dom"/>
</dbReference>
<dbReference type="SUPFAM" id="SSF53697">
    <property type="entry name" value="SIS domain"/>
    <property type="match status" value="1"/>
</dbReference>
<dbReference type="GO" id="GO:0006487">
    <property type="term" value="P:protein N-linked glycosylation"/>
    <property type="evidence" value="ECO:0007669"/>
    <property type="project" value="TreeGrafter"/>
</dbReference>
<dbReference type="GO" id="GO:0006002">
    <property type="term" value="P:fructose 6-phosphate metabolic process"/>
    <property type="evidence" value="ECO:0007669"/>
    <property type="project" value="TreeGrafter"/>
</dbReference>
<dbReference type="InterPro" id="IPR046348">
    <property type="entry name" value="SIS_dom_sf"/>
</dbReference>
<evidence type="ECO:0000313" key="3">
    <source>
        <dbReference type="Proteomes" id="UP000199128"/>
    </source>
</evidence>
<dbReference type="EMBL" id="FOGP01000003">
    <property type="protein sequence ID" value="SER46754.1"/>
    <property type="molecule type" value="Genomic_DNA"/>
</dbReference>
<gene>
    <name evidence="2" type="ORF">SAMN05216446_0908</name>
</gene>
<evidence type="ECO:0000259" key="1">
    <source>
        <dbReference type="PROSITE" id="PS51464"/>
    </source>
</evidence>
<dbReference type="PANTHER" id="PTHR10937:SF14">
    <property type="entry name" value="FRUCTOSELYSINE 6-PHOSPHATE DEGLYCASE"/>
    <property type="match status" value="1"/>
</dbReference>
<proteinExistence type="predicted"/>
<accession>A0A1H9PEW8</accession>
<name>A0A1H9PEW8_9ACTN</name>
<dbReference type="GO" id="GO:0006047">
    <property type="term" value="P:UDP-N-acetylglucosamine metabolic process"/>
    <property type="evidence" value="ECO:0007669"/>
    <property type="project" value="TreeGrafter"/>
</dbReference>